<gene>
    <name evidence="3" type="ORF">EV688_103254</name>
</gene>
<dbReference type="OrthoDB" id="9790469at2"/>
<dbReference type="Proteomes" id="UP000294980">
    <property type="component" value="Unassembled WGS sequence"/>
</dbReference>
<feature type="region of interest" description="Disordered" evidence="1">
    <location>
        <begin position="74"/>
        <end position="111"/>
    </location>
</feature>
<reference evidence="3 4" key="1">
    <citation type="submission" date="2019-03" db="EMBL/GenBank/DDBJ databases">
        <title>Genomic Encyclopedia of Type Strains, Phase IV (KMG-IV): sequencing the most valuable type-strain genomes for metagenomic binning, comparative biology and taxonomic classification.</title>
        <authorList>
            <person name="Goeker M."/>
        </authorList>
    </citation>
    <scope>NUCLEOTIDE SEQUENCE [LARGE SCALE GENOMIC DNA]</scope>
    <source>
        <strain evidence="3 4">DSM 23344</strain>
    </source>
</reference>
<keyword evidence="2" id="KW-1133">Transmembrane helix</keyword>
<dbReference type="AlphaFoldDB" id="A0A4R2L0E7"/>
<dbReference type="InterPro" id="IPR036465">
    <property type="entry name" value="vWFA_dom_sf"/>
</dbReference>
<dbReference type="RefSeq" id="WP_117317089.1">
    <property type="nucleotide sequence ID" value="NZ_QQSW01000008.1"/>
</dbReference>
<evidence type="ECO:0008006" key="5">
    <source>
        <dbReference type="Google" id="ProtNLM"/>
    </source>
</evidence>
<organism evidence="3 4">
    <name type="scientific">Chromatocurvus halotolerans</name>
    <dbReference type="NCBI Taxonomy" id="1132028"/>
    <lineage>
        <taxon>Bacteria</taxon>
        <taxon>Pseudomonadati</taxon>
        <taxon>Pseudomonadota</taxon>
        <taxon>Gammaproteobacteria</taxon>
        <taxon>Cellvibrionales</taxon>
        <taxon>Halieaceae</taxon>
        <taxon>Chromatocurvus</taxon>
    </lineage>
</organism>
<accession>A0A4R2L0E7</accession>
<evidence type="ECO:0000313" key="4">
    <source>
        <dbReference type="Proteomes" id="UP000294980"/>
    </source>
</evidence>
<keyword evidence="4" id="KW-1185">Reference proteome</keyword>
<keyword evidence="2" id="KW-0812">Transmembrane</keyword>
<evidence type="ECO:0000256" key="1">
    <source>
        <dbReference type="SAM" id="MobiDB-lite"/>
    </source>
</evidence>
<name>A0A4R2L0E7_9GAMM</name>
<dbReference type="EMBL" id="SLWX01000003">
    <property type="protein sequence ID" value="TCO77239.1"/>
    <property type="molecule type" value="Genomic_DNA"/>
</dbReference>
<sequence length="477" mass="54109">MQASLITFIRILRSHDVRVSPAETLDAVAALQLLGYADRDRLRTGLTASLAKTSREQHIVETCFDRYFGQRDADFSGKDDNDDADDTDSAGSAAAGPESPPQDSGAADDGERELLESAAETHDSVRELLQSALMQGLMNNERAQLSAALRRAGSASGVADIQMFTQKGLYVRSILQAMGEEQLRSAVIDLERDEHPALDSIRRYRDILRSQVRDYVDGQYLLHAEGRNSQFMDDILSKTRLSHIERHYMDRVQRLVEKMARRLASRHSSRRRPVRRGQLDMRKTLRAGVPTDGILFRTHWRRRRRDKAQVLALCDVSGSVAAYAKFLLIFLYSLQDILPRMRSFAFSHHLGEISELFETHPVERAVELANWQYGGATDYGGSLRDFARLALNDINRQTSVIILGDARNNRGDPELEIMQSLYQRSKQVIWLNPESRQAWGTGDSEMLRYLSACHFAAECNSLRQLERVIDQLLRSTR</sequence>
<feature type="transmembrane region" description="Helical" evidence="2">
    <location>
        <begin position="310"/>
        <end position="334"/>
    </location>
</feature>
<protein>
    <recommendedName>
        <fullName evidence="5">VWA domain containing CoxE-like protein</fullName>
    </recommendedName>
</protein>
<dbReference type="InterPro" id="IPR008912">
    <property type="entry name" value="Uncharacterised_CoxE"/>
</dbReference>
<dbReference type="PANTHER" id="PTHR39338:SF5">
    <property type="entry name" value="BLR6139 PROTEIN"/>
    <property type="match status" value="1"/>
</dbReference>
<dbReference type="PANTHER" id="PTHR39338">
    <property type="entry name" value="BLL5662 PROTEIN-RELATED"/>
    <property type="match status" value="1"/>
</dbReference>
<dbReference type="InterPro" id="IPR011195">
    <property type="entry name" value="UCP010256"/>
</dbReference>
<proteinExistence type="predicted"/>
<evidence type="ECO:0000313" key="3">
    <source>
        <dbReference type="EMBL" id="TCO77239.1"/>
    </source>
</evidence>
<keyword evidence="2" id="KW-0472">Membrane</keyword>
<comment type="caution">
    <text evidence="3">The sequence shown here is derived from an EMBL/GenBank/DDBJ whole genome shotgun (WGS) entry which is preliminary data.</text>
</comment>
<dbReference type="PIRSF" id="PIRSF010256">
    <property type="entry name" value="CoxE_vWa"/>
    <property type="match status" value="1"/>
</dbReference>
<dbReference type="SUPFAM" id="SSF53300">
    <property type="entry name" value="vWA-like"/>
    <property type="match status" value="1"/>
</dbReference>
<dbReference type="Pfam" id="PF05762">
    <property type="entry name" value="VWA_CoxE"/>
    <property type="match status" value="1"/>
</dbReference>
<evidence type="ECO:0000256" key="2">
    <source>
        <dbReference type="SAM" id="Phobius"/>
    </source>
</evidence>